<feature type="chain" id="PRO_5041292108" description="L-gulonolactone oxidase" evidence="7">
    <location>
        <begin position="23"/>
        <end position="592"/>
    </location>
</feature>
<dbReference type="InterPro" id="IPR016166">
    <property type="entry name" value="FAD-bd_PCMH"/>
</dbReference>
<gene>
    <name evidence="9" type="ORF">KI387_025619</name>
</gene>
<comment type="catalytic activity">
    <reaction evidence="6">
        <text>L-gulono-1,4-lactone + O2 = L-ascorbate + H2O2 + H(+)</text>
        <dbReference type="Rhea" id="RHEA:32363"/>
        <dbReference type="ChEBI" id="CHEBI:15378"/>
        <dbReference type="ChEBI" id="CHEBI:15379"/>
        <dbReference type="ChEBI" id="CHEBI:16240"/>
        <dbReference type="ChEBI" id="CHEBI:17587"/>
        <dbReference type="ChEBI" id="CHEBI:38290"/>
        <dbReference type="EC" id="1.1.3.8"/>
    </reaction>
</comment>
<dbReference type="SUPFAM" id="SSF56176">
    <property type="entry name" value="FAD-binding/transporter-associated domain-like"/>
    <property type="match status" value="1"/>
</dbReference>
<evidence type="ECO:0000256" key="7">
    <source>
        <dbReference type="SAM" id="SignalP"/>
    </source>
</evidence>
<evidence type="ECO:0000256" key="5">
    <source>
        <dbReference type="ARBA" id="ARBA00023002"/>
    </source>
</evidence>
<dbReference type="Proteomes" id="UP000824469">
    <property type="component" value="Unassembled WGS sequence"/>
</dbReference>
<dbReference type="Gene3D" id="3.30.465.10">
    <property type="match status" value="1"/>
</dbReference>
<evidence type="ECO:0000256" key="3">
    <source>
        <dbReference type="ARBA" id="ARBA00013121"/>
    </source>
</evidence>
<name>A0AA38FUB4_TAXCH</name>
<comment type="caution">
    <text evidence="9">The sequence shown here is derived from an EMBL/GenBank/DDBJ whole genome shotgun (WGS) entry which is preliminary data.</text>
</comment>
<dbReference type="PANTHER" id="PTHR13878:SF67">
    <property type="entry name" value="L-GULONOLACTONE OXIDASE 5"/>
    <property type="match status" value="1"/>
</dbReference>
<dbReference type="PANTHER" id="PTHR13878">
    <property type="entry name" value="GULONOLACTONE OXIDASE"/>
    <property type="match status" value="1"/>
</dbReference>
<protein>
    <recommendedName>
        <fullName evidence="3">L-gulonolactone oxidase</fullName>
        <ecNumber evidence="3">1.1.3.8</ecNumber>
    </recommendedName>
</protein>
<evidence type="ECO:0000313" key="10">
    <source>
        <dbReference type="Proteomes" id="UP000824469"/>
    </source>
</evidence>
<keyword evidence="4" id="KW-0060">Ascorbate biosynthesis</keyword>
<feature type="domain" description="FAD-binding PCMH-type" evidence="8">
    <location>
        <begin position="54"/>
        <end position="233"/>
    </location>
</feature>
<keyword evidence="7" id="KW-0732">Signal</keyword>
<feature type="signal peptide" evidence="7">
    <location>
        <begin position="1"/>
        <end position="22"/>
    </location>
</feature>
<dbReference type="PROSITE" id="PS51387">
    <property type="entry name" value="FAD_PCMH"/>
    <property type="match status" value="1"/>
</dbReference>
<dbReference type="GO" id="GO:0016020">
    <property type="term" value="C:membrane"/>
    <property type="evidence" value="ECO:0007669"/>
    <property type="project" value="InterPro"/>
</dbReference>
<dbReference type="OMA" id="DKNQTVC"/>
<dbReference type="InterPro" id="IPR036318">
    <property type="entry name" value="FAD-bd_PCMH-like_sf"/>
</dbReference>
<dbReference type="Pfam" id="PF22906">
    <property type="entry name" value="GULLO2-like_3rd"/>
    <property type="match status" value="1"/>
</dbReference>
<dbReference type="Pfam" id="PF04030">
    <property type="entry name" value="ALO"/>
    <property type="match status" value="1"/>
</dbReference>
<evidence type="ECO:0000256" key="2">
    <source>
        <dbReference type="ARBA" id="ARBA00005466"/>
    </source>
</evidence>
<dbReference type="Pfam" id="PF01565">
    <property type="entry name" value="FAD_binding_4"/>
    <property type="match status" value="1"/>
</dbReference>
<dbReference type="InterPro" id="IPR006094">
    <property type="entry name" value="Oxid_FAD_bind_N"/>
</dbReference>
<dbReference type="InterPro" id="IPR050432">
    <property type="entry name" value="FAD-linked_Oxidoreductases_BP"/>
</dbReference>
<dbReference type="Gene3D" id="3.30.70.2520">
    <property type="match status" value="1"/>
</dbReference>
<reference evidence="9 10" key="1">
    <citation type="journal article" date="2021" name="Nat. Plants">
        <title>The Taxus genome provides insights into paclitaxel biosynthesis.</title>
        <authorList>
            <person name="Xiong X."/>
            <person name="Gou J."/>
            <person name="Liao Q."/>
            <person name="Li Y."/>
            <person name="Zhou Q."/>
            <person name="Bi G."/>
            <person name="Li C."/>
            <person name="Du R."/>
            <person name="Wang X."/>
            <person name="Sun T."/>
            <person name="Guo L."/>
            <person name="Liang H."/>
            <person name="Lu P."/>
            <person name="Wu Y."/>
            <person name="Zhang Z."/>
            <person name="Ro D.K."/>
            <person name="Shang Y."/>
            <person name="Huang S."/>
            <person name="Yan J."/>
        </authorList>
    </citation>
    <scope>NUCLEOTIDE SEQUENCE [LARGE SCALE GENOMIC DNA]</scope>
    <source>
        <strain evidence="9">Ta-2019</strain>
    </source>
</reference>
<dbReference type="EC" id="1.1.3.8" evidence="3"/>
<dbReference type="GO" id="GO:0019853">
    <property type="term" value="P:L-ascorbic acid biosynthetic process"/>
    <property type="evidence" value="ECO:0007669"/>
    <property type="project" value="UniProtKB-KW"/>
</dbReference>
<evidence type="ECO:0000313" key="9">
    <source>
        <dbReference type="EMBL" id="KAH9310584.1"/>
    </source>
</evidence>
<dbReference type="InterPro" id="IPR055154">
    <property type="entry name" value="GULLO2-like_C"/>
</dbReference>
<dbReference type="GO" id="GO:0003885">
    <property type="term" value="F:D-arabinono-1,4-lactone oxidase activity"/>
    <property type="evidence" value="ECO:0007669"/>
    <property type="project" value="InterPro"/>
</dbReference>
<evidence type="ECO:0000256" key="1">
    <source>
        <dbReference type="ARBA" id="ARBA00005147"/>
    </source>
</evidence>
<evidence type="ECO:0000256" key="6">
    <source>
        <dbReference type="ARBA" id="ARBA00048083"/>
    </source>
</evidence>
<evidence type="ECO:0000256" key="4">
    <source>
        <dbReference type="ARBA" id="ARBA00022644"/>
    </source>
</evidence>
<evidence type="ECO:0000259" key="8">
    <source>
        <dbReference type="PROSITE" id="PS51387"/>
    </source>
</evidence>
<comment type="similarity">
    <text evidence="2">Belongs to the oxygen-dependent FAD-linked oxidoreductase family.</text>
</comment>
<organism evidence="9 10">
    <name type="scientific">Taxus chinensis</name>
    <name type="common">Chinese yew</name>
    <name type="synonym">Taxus wallichiana var. chinensis</name>
    <dbReference type="NCBI Taxonomy" id="29808"/>
    <lineage>
        <taxon>Eukaryota</taxon>
        <taxon>Viridiplantae</taxon>
        <taxon>Streptophyta</taxon>
        <taxon>Embryophyta</taxon>
        <taxon>Tracheophyta</taxon>
        <taxon>Spermatophyta</taxon>
        <taxon>Pinopsida</taxon>
        <taxon>Pinidae</taxon>
        <taxon>Conifers II</taxon>
        <taxon>Cupressales</taxon>
        <taxon>Taxaceae</taxon>
        <taxon>Taxus</taxon>
    </lineage>
</organism>
<proteinExistence type="inferred from homology"/>
<keyword evidence="10" id="KW-1185">Reference proteome</keyword>
<dbReference type="GO" id="GO:0071949">
    <property type="term" value="F:FAD binding"/>
    <property type="evidence" value="ECO:0007669"/>
    <property type="project" value="InterPro"/>
</dbReference>
<dbReference type="AlphaFoldDB" id="A0AA38FUB4"/>
<dbReference type="InterPro" id="IPR010030">
    <property type="entry name" value="GULO_Plant"/>
</dbReference>
<sequence>MMQRSNYFLAIFVVCLVYLVLGLQGVCIPPPPIECNVNHGCKIFNYMGIWEDRAACNAATAAWPTSETELLNAVANAVKNKQKIRVVSRLAHALPRLVCVGNQGLIISTQNYASVVSVNKTAMTITVQSGAMMRDVIEEAAKEGFAFPAMIYWNGVSAAGVISTGAHGSGLAGKGSGVYEYVVAMRLVVPASPSEGYAKVISLTEADEDLEAARLSLGMLGAISEITFSLEPMFKRSVSATVKDDDDLENVTESFLRDHEFAEITWIPSHRKVVFTSIDRVPVDTPGDGLCAIIGIPARVRDIETAASAYDTFQAEEDVDALCHVIEQLMISPVAIGGGFLNDEQNFTRYPVIGFNHHMQASGGCQGSHSNQANNLETCTPTKVLDKNATVCTWDRRVQTTLGFDVELRVPMSLLREAIKDVKKIRNLNPRSLCDVAGIFIRSIKKSKAYLGPVDDVVAFELKSYRPRKRGTPKWNEDVYEEIEQMVIEKYGGGLHWGKSGGYLFGGLTKKVVSFSKFLKVKDKFDVHGVFSNEWTNGLFGIGGNRVEELRAGCALDKMCKCREDKHCAPNKGYYCKEGKVWKNARVCRKIN</sequence>
<dbReference type="NCBIfam" id="TIGR01677">
    <property type="entry name" value="pln_FAD_oxido"/>
    <property type="match status" value="1"/>
</dbReference>
<comment type="pathway">
    <text evidence="1">Cofactor biosynthesis; L-ascorbate biosynthesis.</text>
</comment>
<dbReference type="EMBL" id="JAHRHJ020000006">
    <property type="protein sequence ID" value="KAH9310584.1"/>
    <property type="molecule type" value="Genomic_DNA"/>
</dbReference>
<dbReference type="GO" id="GO:0050105">
    <property type="term" value="F:L-gulonolactone oxidase activity"/>
    <property type="evidence" value="ECO:0007669"/>
    <property type="project" value="UniProtKB-EC"/>
</dbReference>
<accession>A0AA38FUB4</accession>
<dbReference type="InterPro" id="IPR016169">
    <property type="entry name" value="FAD-bd_PCMH_sub2"/>
</dbReference>
<dbReference type="InterPro" id="IPR007173">
    <property type="entry name" value="ALO_C"/>
</dbReference>
<keyword evidence="5" id="KW-0560">Oxidoreductase</keyword>